<dbReference type="Proteomes" id="UP000294567">
    <property type="component" value="Unassembled WGS sequence"/>
</dbReference>
<feature type="transmembrane region" description="Helical" evidence="3">
    <location>
        <begin position="21"/>
        <end position="41"/>
    </location>
</feature>
<evidence type="ECO:0000313" key="4">
    <source>
        <dbReference type="EMBL" id="TCS91324.1"/>
    </source>
</evidence>
<dbReference type="PANTHER" id="PTHR40278:SF1">
    <property type="entry name" value="DNA UTILIZATION PROTEIN HOFN"/>
    <property type="match status" value="1"/>
</dbReference>
<dbReference type="AlphaFoldDB" id="A0A4V2UUK8"/>
<proteinExistence type="predicted"/>
<dbReference type="PANTHER" id="PTHR40278">
    <property type="entry name" value="DNA UTILIZATION PROTEIN HOFN"/>
    <property type="match status" value="1"/>
</dbReference>
<keyword evidence="5" id="KW-1185">Reference proteome</keyword>
<dbReference type="RefSeq" id="WP_132026088.1">
    <property type="nucleotide sequence ID" value="NZ_CP068564.1"/>
</dbReference>
<organism evidence="4 5">
    <name type="scientific">Keratinibaculum paraultunense</name>
    <dbReference type="NCBI Taxonomy" id="1278232"/>
    <lineage>
        <taxon>Bacteria</taxon>
        <taxon>Bacillati</taxon>
        <taxon>Bacillota</taxon>
        <taxon>Tissierellia</taxon>
        <taxon>Tissierellales</taxon>
        <taxon>Tepidimicrobiaceae</taxon>
        <taxon>Keratinibaculum</taxon>
    </lineage>
</organism>
<dbReference type="Pfam" id="PF05137">
    <property type="entry name" value="PilN"/>
    <property type="match status" value="1"/>
</dbReference>
<gene>
    <name evidence="4" type="ORF">EDD65_102259</name>
</gene>
<comment type="caution">
    <text evidence="4">The sequence shown here is derived from an EMBL/GenBank/DDBJ whole genome shotgun (WGS) entry which is preliminary data.</text>
</comment>
<evidence type="ECO:0000256" key="1">
    <source>
        <dbReference type="SAM" id="Coils"/>
    </source>
</evidence>
<dbReference type="InterPro" id="IPR052534">
    <property type="entry name" value="Extracell_DNA_Util/SecSys_Comp"/>
</dbReference>
<feature type="region of interest" description="Disordered" evidence="2">
    <location>
        <begin position="182"/>
        <end position="205"/>
    </location>
</feature>
<keyword evidence="3" id="KW-0472">Membrane</keyword>
<name>A0A4V2UUK8_9FIRM</name>
<dbReference type="OrthoDB" id="1707667at2"/>
<keyword evidence="3" id="KW-0812">Transmembrane</keyword>
<feature type="compositionally biased region" description="Acidic residues" evidence="2">
    <location>
        <begin position="183"/>
        <end position="205"/>
    </location>
</feature>
<evidence type="ECO:0000313" key="5">
    <source>
        <dbReference type="Proteomes" id="UP000294567"/>
    </source>
</evidence>
<evidence type="ECO:0000256" key="3">
    <source>
        <dbReference type="SAM" id="Phobius"/>
    </source>
</evidence>
<protein>
    <submittedName>
        <fullName evidence="4">Type IV pilus assembly protein PilN</fullName>
    </submittedName>
</protein>
<reference evidence="4 5" key="1">
    <citation type="submission" date="2019-03" db="EMBL/GenBank/DDBJ databases">
        <title>Genomic Encyclopedia of Type Strains, Phase IV (KMG-IV): sequencing the most valuable type-strain genomes for metagenomic binning, comparative biology and taxonomic classification.</title>
        <authorList>
            <person name="Goeker M."/>
        </authorList>
    </citation>
    <scope>NUCLEOTIDE SEQUENCE [LARGE SCALE GENOMIC DNA]</scope>
    <source>
        <strain evidence="4 5">DSM 26752</strain>
    </source>
</reference>
<dbReference type="InterPro" id="IPR007813">
    <property type="entry name" value="PilN"/>
</dbReference>
<keyword evidence="1" id="KW-0175">Coiled coil</keyword>
<dbReference type="EMBL" id="SMAE01000002">
    <property type="protein sequence ID" value="TCS91324.1"/>
    <property type="molecule type" value="Genomic_DNA"/>
</dbReference>
<sequence length="205" mass="23967">MKDLNFFEPYLEKKKLSINRKYIYIILGALFASFVLSYTIFSQIKIRQINKDIEKLEATINDEKINKKVEDIKNKKEEIEKFKQSLEKLKSIDNIIEEEDVITTYLIKDITSKMPKDVFFTSIGIYPDSIQMIGVAKDKYSIAELGKNLDTVEEFKEIFIENISFEEGNYIFNLNINLKEDVNTDEEPIDEESGDSEDEQNSNEE</sequence>
<feature type="coiled-coil region" evidence="1">
    <location>
        <begin position="46"/>
        <end position="92"/>
    </location>
</feature>
<accession>A0A4V2UUK8</accession>
<evidence type="ECO:0000256" key="2">
    <source>
        <dbReference type="SAM" id="MobiDB-lite"/>
    </source>
</evidence>
<keyword evidence="3" id="KW-1133">Transmembrane helix</keyword>